<organism evidence="2">
    <name type="scientific">marine sediment metagenome</name>
    <dbReference type="NCBI Taxonomy" id="412755"/>
    <lineage>
        <taxon>unclassified sequences</taxon>
        <taxon>metagenomes</taxon>
        <taxon>ecological metagenomes</taxon>
    </lineage>
</organism>
<proteinExistence type="predicted"/>
<protein>
    <submittedName>
        <fullName evidence="2">Uncharacterized protein</fullName>
    </submittedName>
</protein>
<feature type="non-terminal residue" evidence="2">
    <location>
        <position position="227"/>
    </location>
</feature>
<evidence type="ECO:0000256" key="1">
    <source>
        <dbReference type="SAM" id="MobiDB-lite"/>
    </source>
</evidence>
<gene>
    <name evidence="2" type="ORF">S01H1_36904</name>
</gene>
<dbReference type="AlphaFoldDB" id="X0UR18"/>
<name>X0UR18_9ZZZZ</name>
<comment type="caution">
    <text evidence="2">The sequence shown here is derived from an EMBL/GenBank/DDBJ whole genome shotgun (WGS) entry which is preliminary data.</text>
</comment>
<sequence>MTAQLRFIPDQTDEQQQQPAQAAVQRATSSLRFIPDEPGAREDTISAPPPLAQRFINEANQILTQLSAGQIEGVGADIGDVKEPVSTAQRAARFAGQFVPGAETGGLPIPPIAIKGAAQGLGLAARKARAPISRLAKSARLPQFFERVSSLAGDAKEVVKARVADVFETTAGIPEDATVRLIERPKIFKKEFLGKDISEGNRSKAINGLERAFQTVDDELDEQLRPI</sequence>
<dbReference type="EMBL" id="BARS01023158">
    <property type="protein sequence ID" value="GAG08284.1"/>
    <property type="molecule type" value="Genomic_DNA"/>
</dbReference>
<evidence type="ECO:0000313" key="2">
    <source>
        <dbReference type="EMBL" id="GAG08284.1"/>
    </source>
</evidence>
<feature type="compositionally biased region" description="Low complexity" evidence="1">
    <location>
        <begin position="15"/>
        <end position="27"/>
    </location>
</feature>
<reference evidence="2" key="1">
    <citation type="journal article" date="2014" name="Front. Microbiol.">
        <title>High frequency of phylogenetically diverse reductive dehalogenase-homologous genes in deep subseafloor sedimentary metagenomes.</title>
        <authorList>
            <person name="Kawai M."/>
            <person name="Futagami T."/>
            <person name="Toyoda A."/>
            <person name="Takaki Y."/>
            <person name="Nishi S."/>
            <person name="Hori S."/>
            <person name="Arai W."/>
            <person name="Tsubouchi T."/>
            <person name="Morono Y."/>
            <person name="Uchiyama I."/>
            <person name="Ito T."/>
            <person name="Fujiyama A."/>
            <person name="Inagaki F."/>
            <person name="Takami H."/>
        </authorList>
    </citation>
    <scope>NUCLEOTIDE SEQUENCE</scope>
    <source>
        <strain evidence="2">Expedition CK06-06</strain>
    </source>
</reference>
<feature type="region of interest" description="Disordered" evidence="1">
    <location>
        <begin position="1"/>
        <end position="27"/>
    </location>
</feature>
<accession>X0UR18</accession>